<dbReference type="GO" id="GO:0046872">
    <property type="term" value="F:metal ion binding"/>
    <property type="evidence" value="ECO:0007669"/>
    <property type="project" value="UniProtKB-KW"/>
</dbReference>
<feature type="domain" description="BFD-like [2Fe-2S]-binding" evidence="7">
    <location>
        <begin position="133"/>
        <end position="180"/>
    </location>
</feature>
<sequence>GELRAGPTSGLAAQAAAVVMLKAEGVDVVAAGDTAPEPWDSEPAGHTDGCAAAPVSVSQWADPEHGRYVKMVTRGGILTGFVCVGMPRTAAELTLLFERGSELPADRSVLLRFDGPDDVPGAGGDAFAPDATVCWCNGVSVGAIADAAAAGNSTVACIGAATRAGTGCGGCKARIGEVLDRVIVPATP</sequence>
<dbReference type="InterPro" id="IPR007419">
    <property type="entry name" value="BFD-like_2Fe2S-bd_dom"/>
</dbReference>
<protein>
    <submittedName>
        <fullName evidence="8">NAD(P)/FAD-dependent oxidoreductase</fullName>
    </submittedName>
</protein>
<comment type="cofactor">
    <cofactor evidence="1">
        <name>[4Fe-4S] cluster</name>
        <dbReference type="ChEBI" id="CHEBI:49883"/>
    </cofactor>
</comment>
<comment type="caution">
    <text evidence="8">The sequence shown here is derived from an EMBL/GenBank/DDBJ whole genome shotgun (WGS) entry which is preliminary data.</text>
</comment>
<keyword evidence="6" id="KW-0411">Iron-sulfur</keyword>
<feature type="non-terminal residue" evidence="8">
    <location>
        <position position="1"/>
    </location>
</feature>
<evidence type="ECO:0000256" key="6">
    <source>
        <dbReference type="ARBA" id="ARBA00023014"/>
    </source>
</evidence>
<keyword evidence="3" id="KW-0479">Metal-binding</keyword>
<dbReference type="Gene3D" id="1.10.10.1100">
    <property type="entry name" value="BFD-like [2Fe-2S]-binding domain"/>
    <property type="match status" value="1"/>
</dbReference>
<evidence type="ECO:0000256" key="1">
    <source>
        <dbReference type="ARBA" id="ARBA00001966"/>
    </source>
</evidence>
<organism evidence="8 9">
    <name type="scientific">Cryobacterium fucosi</name>
    <dbReference type="NCBI Taxonomy" id="1259157"/>
    <lineage>
        <taxon>Bacteria</taxon>
        <taxon>Bacillati</taxon>
        <taxon>Actinomycetota</taxon>
        <taxon>Actinomycetes</taxon>
        <taxon>Micrococcales</taxon>
        <taxon>Microbacteriaceae</taxon>
        <taxon>Cryobacterium</taxon>
    </lineage>
</organism>
<name>A0A4R9AVN6_9MICO</name>
<dbReference type="Proteomes" id="UP000298313">
    <property type="component" value="Unassembled WGS sequence"/>
</dbReference>
<evidence type="ECO:0000256" key="5">
    <source>
        <dbReference type="ARBA" id="ARBA00023004"/>
    </source>
</evidence>
<keyword evidence="5" id="KW-0408">Iron</keyword>
<dbReference type="PANTHER" id="PTHR43809:SF1">
    <property type="entry name" value="NITRITE REDUCTASE (NADH) LARGE SUBUNIT"/>
    <property type="match status" value="1"/>
</dbReference>
<proteinExistence type="predicted"/>
<evidence type="ECO:0000313" key="8">
    <source>
        <dbReference type="EMBL" id="TFD70961.1"/>
    </source>
</evidence>
<accession>A0A4R9AVN6</accession>
<dbReference type="InterPro" id="IPR052034">
    <property type="entry name" value="NasD-like"/>
</dbReference>
<dbReference type="GO" id="GO:0016491">
    <property type="term" value="F:oxidoreductase activity"/>
    <property type="evidence" value="ECO:0007669"/>
    <property type="project" value="UniProtKB-KW"/>
</dbReference>
<evidence type="ECO:0000256" key="2">
    <source>
        <dbReference type="ARBA" id="ARBA00022617"/>
    </source>
</evidence>
<evidence type="ECO:0000256" key="3">
    <source>
        <dbReference type="ARBA" id="ARBA00022723"/>
    </source>
</evidence>
<evidence type="ECO:0000313" key="9">
    <source>
        <dbReference type="Proteomes" id="UP000298313"/>
    </source>
</evidence>
<dbReference type="RefSeq" id="WP_174844195.1">
    <property type="nucleotide sequence ID" value="NZ_SOHH01000119.1"/>
</dbReference>
<evidence type="ECO:0000256" key="4">
    <source>
        <dbReference type="ARBA" id="ARBA00023002"/>
    </source>
</evidence>
<dbReference type="Pfam" id="PF04324">
    <property type="entry name" value="Fer2_BFD"/>
    <property type="match status" value="1"/>
</dbReference>
<dbReference type="PANTHER" id="PTHR43809">
    <property type="entry name" value="NITRITE REDUCTASE (NADH) LARGE SUBUNIT"/>
    <property type="match status" value="1"/>
</dbReference>
<keyword evidence="4" id="KW-0560">Oxidoreductase</keyword>
<dbReference type="GO" id="GO:0051536">
    <property type="term" value="F:iron-sulfur cluster binding"/>
    <property type="evidence" value="ECO:0007669"/>
    <property type="project" value="UniProtKB-KW"/>
</dbReference>
<gene>
    <name evidence="8" type="ORF">E3T48_16100</name>
</gene>
<reference evidence="8 9" key="1">
    <citation type="submission" date="2019-03" db="EMBL/GenBank/DDBJ databases">
        <title>Genomics of glacier-inhabiting Cryobacterium strains.</title>
        <authorList>
            <person name="Liu Q."/>
            <person name="Xin Y.-H."/>
        </authorList>
    </citation>
    <scope>NUCLEOTIDE SEQUENCE [LARGE SCALE GENOMIC DNA]</scope>
    <source>
        <strain evidence="8 9">Hh4</strain>
    </source>
</reference>
<dbReference type="AlphaFoldDB" id="A0A4R9AVN6"/>
<dbReference type="InterPro" id="IPR041854">
    <property type="entry name" value="BFD-like_2Fe2S-bd_dom_sf"/>
</dbReference>
<keyword evidence="2" id="KW-0349">Heme</keyword>
<keyword evidence="9" id="KW-1185">Reference proteome</keyword>
<evidence type="ECO:0000259" key="7">
    <source>
        <dbReference type="Pfam" id="PF04324"/>
    </source>
</evidence>
<dbReference type="EMBL" id="SOHH01000119">
    <property type="protein sequence ID" value="TFD70961.1"/>
    <property type="molecule type" value="Genomic_DNA"/>
</dbReference>